<evidence type="ECO:0000313" key="3">
    <source>
        <dbReference type="Proteomes" id="UP000809789"/>
    </source>
</evidence>
<proteinExistence type="predicted"/>
<feature type="transmembrane region" description="Helical" evidence="1">
    <location>
        <begin position="66"/>
        <end position="88"/>
    </location>
</feature>
<sequence>MDVIINLVCDRSTQLPSSSEATITQCHDLKFINASVGRTRSFWRMSIRVDCRERRGRGEPVHDERVYIYLPVICSSAAMVPGAFAFVFPNPVSSILALALVFRVWNIREDASYNASLYTFWPTPGAASLCSISAHLYSKVAHWEDNDLAFDASAGSLQWRLFKMVGFGTLCLPLQVQEWYARSFGKWLASFLMTNYGRKAWIPRMVSPIGACRWENPSAWSL</sequence>
<comment type="caution">
    <text evidence="2">The sequence shown here is derived from an EMBL/GenBank/DDBJ whole genome shotgun (WGS) entry which is preliminary data.</text>
</comment>
<dbReference type="Proteomes" id="UP000809789">
    <property type="component" value="Unassembled WGS sequence"/>
</dbReference>
<evidence type="ECO:0000256" key="1">
    <source>
        <dbReference type="SAM" id="Phobius"/>
    </source>
</evidence>
<gene>
    <name evidence="2" type="ORF">KVT40_001212</name>
</gene>
<dbReference type="EMBL" id="JAESVG020000001">
    <property type="protein sequence ID" value="KAG8632072.1"/>
    <property type="molecule type" value="Genomic_DNA"/>
</dbReference>
<keyword evidence="1" id="KW-1133">Transmembrane helix</keyword>
<accession>A0A8K0PL07</accession>
<keyword evidence="1" id="KW-0812">Transmembrane</keyword>
<name>A0A8K0PL07_9PEZI</name>
<dbReference type="OrthoDB" id="10555836at2759"/>
<protein>
    <submittedName>
        <fullName evidence="2">Uncharacterized protein</fullName>
    </submittedName>
</protein>
<keyword evidence="3" id="KW-1185">Reference proteome</keyword>
<reference evidence="2" key="1">
    <citation type="submission" date="2021-07" db="EMBL/GenBank/DDBJ databases">
        <title>Elsinoe batatas strain:CRI-CJ2 Genome sequencing and assembly.</title>
        <authorList>
            <person name="Huang L."/>
        </authorList>
    </citation>
    <scope>NUCLEOTIDE SEQUENCE</scope>
    <source>
        <strain evidence="2">CRI-CJ2</strain>
    </source>
</reference>
<evidence type="ECO:0000313" key="2">
    <source>
        <dbReference type="EMBL" id="KAG8632072.1"/>
    </source>
</evidence>
<dbReference type="AlphaFoldDB" id="A0A8K0PL07"/>
<organism evidence="2 3">
    <name type="scientific">Elsinoe batatas</name>
    <dbReference type="NCBI Taxonomy" id="2601811"/>
    <lineage>
        <taxon>Eukaryota</taxon>
        <taxon>Fungi</taxon>
        <taxon>Dikarya</taxon>
        <taxon>Ascomycota</taxon>
        <taxon>Pezizomycotina</taxon>
        <taxon>Dothideomycetes</taxon>
        <taxon>Dothideomycetidae</taxon>
        <taxon>Myriangiales</taxon>
        <taxon>Elsinoaceae</taxon>
        <taxon>Elsinoe</taxon>
    </lineage>
</organism>
<keyword evidence="1" id="KW-0472">Membrane</keyword>